<organism evidence="1">
    <name type="scientific">Rhizophora mucronata</name>
    <name type="common">Asiatic mangrove</name>
    <dbReference type="NCBI Taxonomy" id="61149"/>
    <lineage>
        <taxon>Eukaryota</taxon>
        <taxon>Viridiplantae</taxon>
        <taxon>Streptophyta</taxon>
        <taxon>Embryophyta</taxon>
        <taxon>Tracheophyta</taxon>
        <taxon>Spermatophyta</taxon>
        <taxon>Magnoliopsida</taxon>
        <taxon>eudicotyledons</taxon>
        <taxon>Gunneridae</taxon>
        <taxon>Pentapetalae</taxon>
        <taxon>rosids</taxon>
        <taxon>fabids</taxon>
        <taxon>Malpighiales</taxon>
        <taxon>Rhizophoraceae</taxon>
        <taxon>Rhizophora</taxon>
    </lineage>
</organism>
<evidence type="ECO:0000313" key="1">
    <source>
        <dbReference type="EMBL" id="MBX67199.1"/>
    </source>
</evidence>
<proteinExistence type="predicted"/>
<protein>
    <submittedName>
        <fullName evidence="1">Uncharacterized protein</fullName>
    </submittedName>
</protein>
<sequence length="39" mass="4603">MKRYLTATAITTQVSFAMIILLQKLKQRNTVNDKKHHFI</sequence>
<accession>A0A2P2QJM2</accession>
<dbReference type="AlphaFoldDB" id="A0A2P2QJM2"/>
<dbReference type="EMBL" id="GGEC01086715">
    <property type="protein sequence ID" value="MBX67199.1"/>
    <property type="molecule type" value="Transcribed_RNA"/>
</dbReference>
<name>A0A2P2QJM2_RHIMU</name>
<reference evidence="1" key="1">
    <citation type="submission" date="2018-02" db="EMBL/GenBank/DDBJ databases">
        <title>Rhizophora mucronata_Transcriptome.</title>
        <authorList>
            <person name="Meera S.P."/>
            <person name="Sreeshan A."/>
            <person name="Augustine A."/>
        </authorList>
    </citation>
    <scope>NUCLEOTIDE SEQUENCE</scope>
    <source>
        <tissue evidence="1">Leaf</tissue>
    </source>
</reference>